<evidence type="ECO:0000256" key="4">
    <source>
        <dbReference type="ARBA" id="ARBA00022679"/>
    </source>
</evidence>
<keyword evidence="3 6" id="KW-0328">Glycosyltransferase</keyword>
<evidence type="ECO:0000256" key="1">
    <source>
        <dbReference type="ARBA" id="ARBA00004935"/>
    </source>
</evidence>
<dbReference type="SUPFAM" id="SSF53756">
    <property type="entry name" value="UDP-Glycosyltransferase/glycogen phosphorylase"/>
    <property type="match status" value="1"/>
</dbReference>
<dbReference type="Pfam" id="PF00201">
    <property type="entry name" value="UDPGT"/>
    <property type="match status" value="1"/>
</dbReference>
<dbReference type="PROSITE" id="PS00375">
    <property type="entry name" value="UDPGT"/>
    <property type="match status" value="1"/>
</dbReference>
<dbReference type="GO" id="GO:0009718">
    <property type="term" value="P:anthocyanin-containing compound biosynthetic process"/>
    <property type="evidence" value="ECO:0007669"/>
    <property type="project" value="UniProtKB-UniPathway"/>
</dbReference>
<dbReference type="Gene3D" id="3.40.50.2000">
    <property type="entry name" value="Glycogen Phosphorylase B"/>
    <property type="match status" value="2"/>
</dbReference>
<evidence type="ECO:0000256" key="6">
    <source>
        <dbReference type="RuleBase" id="RU003718"/>
    </source>
</evidence>
<protein>
    <recommendedName>
        <fullName evidence="7">Glycosyltransferase</fullName>
        <ecNumber evidence="7">2.4.1.-</ecNumber>
    </recommendedName>
</protein>
<proteinExistence type="inferred from homology"/>
<dbReference type="GO" id="GO:0047213">
    <property type="term" value="F:anthocyanidin 3-O-glucosyltransferase activity"/>
    <property type="evidence" value="ECO:0007669"/>
    <property type="project" value="UniProtKB-EC"/>
</dbReference>
<comment type="pathway">
    <text evidence="1">Pigment biosynthesis; anthocyanin biosynthesis.</text>
</comment>
<evidence type="ECO:0000256" key="7">
    <source>
        <dbReference type="RuleBase" id="RU362057"/>
    </source>
</evidence>
<accession>I2BH35</accession>
<comment type="similarity">
    <text evidence="2 6">Belongs to the UDP-glycosyltransferase family.</text>
</comment>
<evidence type="ECO:0000256" key="5">
    <source>
        <dbReference type="ARBA" id="ARBA00047606"/>
    </source>
</evidence>
<sequence>MAATEGKRLNIFFFPFMAHGHTIPMLDIANLFMNRGHISTIITTPLNAPSILSAISILGGSAGGGSVGIDIKVIKFQTPEGAELPSGCENTDFITSRKMGPEWIPKFFKATTFLRQELESLLQESQPDCLVADAFFPWATATAAKFGIPRLVFHGMGFFALSVLASLATDEPHRKVGSDSEPFLVPKLPDEIFLTRRQLPEAEKEEDEFLVSFFRDAKESEWKSFGVIVNSFCELEPTYVEHYRNTLGRKAWHIGPLSLSRQAYRGNEDSIEAHDCLKWLDWKAPDSVIYICFGSMANFEGSQLKEIAMALESCGQHFIWIVRKNDDDKEDWLPEGFEERTEGRGLVIRGWAPQVLILQHQAIGGFVTHCGWNSTLEGVTAGVPMVTWPVSAEQFLNEKLVTDVVKIGVRVGVEQGASYGGIVNSDAIEMAVRRLMVEDEGEEMRRRVKMLGKAAAEAVEGGSSWNDLDNLVLELQSLSPMNRCSLL</sequence>
<evidence type="ECO:0000256" key="3">
    <source>
        <dbReference type="ARBA" id="ARBA00022676"/>
    </source>
</evidence>
<name>I2BH35_LINUS</name>
<dbReference type="UniPathway" id="UPA00009"/>
<gene>
    <name evidence="8" type="primary">UGT73B7</name>
</gene>
<dbReference type="PANTHER" id="PTHR48047">
    <property type="entry name" value="GLYCOSYLTRANSFERASE"/>
    <property type="match status" value="1"/>
</dbReference>
<dbReference type="AlphaFoldDB" id="I2BH35"/>
<dbReference type="CDD" id="cd03784">
    <property type="entry name" value="GT1_Gtf-like"/>
    <property type="match status" value="1"/>
</dbReference>
<comment type="catalytic activity">
    <reaction evidence="5">
        <text>an anthocyanidin + UDP-alpha-D-glucose + H(+) = an anthocyanidin 3-O-beta-D-glucoside + UDP</text>
        <dbReference type="Rhea" id="RHEA:20093"/>
        <dbReference type="ChEBI" id="CHEBI:15378"/>
        <dbReference type="ChEBI" id="CHEBI:16307"/>
        <dbReference type="ChEBI" id="CHEBI:58223"/>
        <dbReference type="ChEBI" id="CHEBI:58885"/>
        <dbReference type="ChEBI" id="CHEBI:143576"/>
        <dbReference type="EC" id="2.4.1.115"/>
    </reaction>
</comment>
<evidence type="ECO:0000256" key="2">
    <source>
        <dbReference type="ARBA" id="ARBA00009995"/>
    </source>
</evidence>
<dbReference type="InterPro" id="IPR002213">
    <property type="entry name" value="UDP_glucos_trans"/>
</dbReference>
<dbReference type="PANTHER" id="PTHR48047:SF45">
    <property type="entry name" value="SCOPOLETIN GLUCOSYLTRANSFERASE-LIKE"/>
    <property type="match status" value="1"/>
</dbReference>
<dbReference type="EMBL" id="JN088304">
    <property type="protein sequence ID" value="AFJ52931.1"/>
    <property type="molecule type" value="Genomic_DNA"/>
</dbReference>
<dbReference type="EC" id="2.4.1.-" evidence="7"/>
<keyword evidence="4 6" id="KW-0808">Transferase</keyword>
<evidence type="ECO:0000313" key="8">
    <source>
        <dbReference type="EMBL" id="AFJ52931.1"/>
    </source>
</evidence>
<dbReference type="InterPro" id="IPR035595">
    <property type="entry name" value="UDP_glycos_trans_CS"/>
</dbReference>
<reference evidence="8" key="1">
    <citation type="journal article" date="2012" name="BMC Genomics">
        <title>Phylogenomic analysis of UDP glycosyltransferase 1 multigene family in Linum usitatissimum identified genes with varied expression patterns.</title>
        <authorList>
            <person name="Barvkar V.T."/>
            <person name="Pardeshi V.C."/>
            <person name="Kale S.M."/>
            <person name="Kadoo N.Y."/>
            <person name="Gupta V.S."/>
        </authorList>
    </citation>
    <scope>NUCLEOTIDE SEQUENCE</scope>
</reference>
<organism evidence="8">
    <name type="scientific">Linum usitatissimum</name>
    <name type="common">Flax</name>
    <name type="synonym">Linum humile</name>
    <dbReference type="NCBI Taxonomy" id="4006"/>
    <lineage>
        <taxon>Eukaryota</taxon>
        <taxon>Viridiplantae</taxon>
        <taxon>Streptophyta</taxon>
        <taxon>Embryophyta</taxon>
        <taxon>Tracheophyta</taxon>
        <taxon>Spermatophyta</taxon>
        <taxon>Magnoliopsida</taxon>
        <taxon>eudicotyledons</taxon>
        <taxon>Gunneridae</taxon>
        <taxon>Pentapetalae</taxon>
        <taxon>rosids</taxon>
        <taxon>fabids</taxon>
        <taxon>Malpighiales</taxon>
        <taxon>Linaceae</taxon>
        <taxon>Linum</taxon>
    </lineage>
</organism>
<dbReference type="FunFam" id="3.40.50.2000:FF:000047">
    <property type="entry name" value="Glycosyltransferase"/>
    <property type="match status" value="1"/>
</dbReference>